<reference evidence="2" key="5">
    <citation type="journal article" date="2021" name="G3 (Bethesda)">
        <title>Aegilops tauschii genome assembly Aet v5.0 features greater sequence contiguity and improved annotation.</title>
        <authorList>
            <person name="Wang L."/>
            <person name="Zhu T."/>
            <person name="Rodriguez J.C."/>
            <person name="Deal K.R."/>
            <person name="Dubcovsky J."/>
            <person name="McGuire P.E."/>
            <person name="Lux T."/>
            <person name="Spannagl M."/>
            <person name="Mayer K.F.X."/>
            <person name="Baldrich P."/>
            <person name="Meyers B.C."/>
            <person name="Huo N."/>
            <person name="Gu Y.Q."/>
            <person name="Zhou H."/>
            <person name="Devos K.M."/>
            <person name="Bennetzen J.L."/>
            <person name="Unver T."/>
            <person name="Budak H."/>
            <person name="Gulick P.J."/>
            <person name="Galiba G."/>
            <person name="Kalapos B."/>
            <person name="Nelson D.R."/>
            <person name="Li P."/>
            <person name="You F.M."/>
            <person name="Luo M.C."/>
            <person name="Dvorak J."/>
        </authorList>
    </citation>
    <scope>NUCLEOTIDE SEQUENCE [LARGE SCALE GENOMIC DNA]</scope>
    <source>
        <strain evidence="2">cv. AL8/78</strain>
    </source>
</reference>
<reference evidence="3" key="1">
    <citation type="journal article" date="2014" name="Science">
        <title>Ancient hybridizations among the ancestral genomes of bread wheat.</title>
        <authorList>
            <consortium name="International Wheat Genome Sequencing Consortium,"/>
            <person name="Marcussen T."/>
            <person name="Sandve S.R."/>
            <person name="Heier L."/>
            <person name="Spannagl M."/>
            <person name="Pfeifer M."/>
            <person name="Jakobsen K.S."/>
            <person name="Wulff B.B."/>
            <person name="Steuernagel B."/>
            <person name="Mayer K.F."/>
            <person name="Olsen O.A."/>
        </authorList>
    </citation>
    <scope>NUCLEOTIDE SEQUENCE [LARGE SCALE GENOMIC DNA]</scope>
    <source>
        <strain evidence="3">cv. AL8/78</strain>
    </source>
</reference>
<name>A0A452Y386_AEGTS</name>
<feature type="region of interest" description="Disordered" evidence="1">
    <location>
        <begin position="35"/>
        <end position="112"/>
    </location>
</feature>
<sequence>YVNFGVSLKRGGVTHYFLTLQKKTHYFLPWFRKGKKKVKPATSLWSKPRKGKTPKPKSKGARRPPLSPLSSLQLKSSPPSSWSAPVPSEARTNSSPSAHAGGNRKGERRCRR</sequence>
<reference evidence="3" key="2">
    <citation type="journal article" date="2017" name="Nat. Plants">
        <title>The Aegilops tauschii genome reveals multiple impacts of transposons.</title>
        <authorList>
            <person name="Zhao G."/>
            <person name="Zou C."/>
            <person name="Li K."/>
            <person name="Wang K."/>
            <person name="Li T."/>
            <person name="Gao L."/>
            <person name="Zhang X."/>
            <person name="Wang H."/>
            <person name="Yang Z."/>
            <person name="Liu X."/>
            <person name="Jiang W."/>
            <person name="Mao L."/>
            <person name="Kong X."/>
            <person name="Jiao Y."/>
            <person name="Jia J."/>
        </authorList>
    </citation>
    <scope>NUCLEOTIDE SEQUENCE [LARGE SCALE GENOMIC DNA]</scope>
    <source>
        <strain evidence="3">cv. AL8/78</strain>
    </source>
</reference>
<dbReference type="AlphaFoldDB" id="A0A452Y386"/>
<reference evidence="2" key="3">
    <citation type="journal article" date="2017" name="Nature">
        <title>Genome sequence of the progenitor of the wheat D genome Aegilops tauschii.</title>
        <authorList>
            <person name="Luo M.C."/>
            <person name="Gu Y.Q."/>
            <person name="Puiu D."/>
            <person name="Wang H."/>
            <person name="Twardziok S.O."/>
            <person name="Deal K.R."/>
            <person name="Huo N."/>
            <person name="Zhu T."/>
            <person name="Wang L."/>
            <person name="Wang Y."/>
            <person name="McGuire P.E."/>
            <person name="Liu S."/>
            <person name="Long H."/>
            <person name="Ramasamy R.K."/>
            <person name="Rodriguez J.C."/>
            <person name="Van S.L."/>
            <person name="Yuan L."/>
            <person name="Wang Z."/>
            <person name="Xia Z."/>
            <person name="Xiao L."/>
            <person name="Anderson O.D."/>
            <person name="Ouyang S."/>
            <person name="Liang Y."/>
            <person name="Zimin A.V."/>
            <person name="Pertea G."/>
            <person name="Qi P."/>
            <person name="Bennetzen J.L."/>
            <person name="Dai X."/>
            <person name="Dawson M.W."/>
            <person name="Muller H.G."/>
            <person name="Kugler K."/>
            <person name="Rivarola-Duarte L."/>
            <person name="Spannagl M."/>
            <person name="Mayer K.F.X."/>
            <person name="Lu F.H."/>
            <person name="Bevan M.W."/>
            <person name="Leroy P."/>
            <person name="Li P."/>
            <person name="You F.M."/>
            <person name="Sun Q."/>
            <person name="Liu Z."/>
            <person name="Lyons E."/>
            <person name="Wicker T."/>
            <person name="Salzberg S.L."/>
            <person name="Devos K.M."/>
            <person name="Dvorak J."/>
        </authorList>
    </citation>
    <scope>NUCLEOTIDE SEQUENCE [LARGE SCALE GENOMIC DNA]</scope>
    <source>
        <strain evidence="2">cv. AL8/78</strain>
    </source>
</reference>
<keyword evidence="3" id="KW-1185">Reference proteome</keyword>
<feature type="compositionally biased region" description="Low complexity" evidence="1">
    <location>
        <begin position="68"/>
        <end position="88"/>
    </location>
</feature>
<dbReference type="Gramene" id="AET1Gv20270500.19">
    <property type="protein sequence ID" value="AET1Gv20270500.19"/>
    <property type="gene ID" value="AET1Gv20270500"/>
</dbReference>
<feature type="compositionally biased region" description="Basic residues" evidence="1">
    <location>
        <begin position="47"/>
        <end position="62"/>
    </location>
</feature>
<proteinExistence type="predicted"/>
<organism evidence="2 3">
    <name type="scientific">Aegilops tauschii subsp. strangulata</name>
    <name type="common">Goatgrass</name>
    <dbReference type="NCBI Taxonomy" id="200361"/>
    <lineage>
        <taxon>Eukaryota</taxon>
        <taxon>Viridiplantae</taxon>
        <taxon>Streptophyta</taxon>
        <taxon>Embryophyta</taxon>
        <taxon>Tracheophyta</taxon>
        <taxon>Spermatophyta</taxon>
        <taxon>Magnoliopsida</taxon>
        <taxon>Liliopsida</taxon>
        <taxon>Poales</taxon>
        <taxon>Poaceae</taxon>
        <taxon>BOP clade</taxon>
        <taxon>Pooideae</taxon>
        <taxon>Triticodae</taxon>
        <taxon>Triticeae</taxon>
        <taxon>Triticinae</taxon>
        <taxon>Aegilops</taxon>
    </lineage>
</organism>
<evidence type="ECO:0000313" key="3">
    <source>
        <dbReference type="Proteomes" id="UP000015105"/>
    </source>
</evidence>
<protein>
    <submittedName>
        <fullName evidence="2">Uncharacterized protein</fullName>
    </submittedName>
</protein>
<evidence type="ECO:0000313" key="2">
    <source>
        <dbReference type="EnsemblPlants" id="AET1Gv20270500.19"/>
    </source>
</evidence>
<dbReference type="EnsemblPlants" id="AET1Gv20270500.19">
    <property type="protein sequence ID" value="AET1Gv20270500.19"/>
    <property type="gene ID" value="AET1Gv20270500"/>
</dbReference>
<reference evidence="2" key="4">
    <citation type="submission" date="2019-03" db="UniProtKB">
        <authorList>
            <consortium name="EnsemblPlants"/>
        </authorList>
    </citation>
    <scope>IDENTIFICATION</scope>
</reference>
<evidence type="ECO:0000256" key="1">
    <source>
        <dbReference type="SAM" id="MobiDB-lite"/>
    </source>
</evidence>
<accession>A0A452Y386</accession>
<dbReference type="Proteomes" id="UP000015105">
    <property type="component" value="Chromosome 1D"/>
</dbReference>